<reference evidence="2 3" key="1">
    <citation type="submission" date="2019-08" db="EMBL/GenBank/DDBJ databases">
        <authorList>
            <person name="Guy L."/>
        </authorList>
    </citation>
    <scope>NUCLEOTIDE SEQUENCE [LARGE SCALE GENOMIC DNA]</scope>
    <source>
        <strain evidence="2 3">SGT-108</strain>
    </source>
</reference>
<accession>A0A5E4PI92</accession>
<dbReference type="RefSeq" id="WP_148339343.1">
    <property type="nucleotide sequence ID" value="NZ_LR699119.1"/>
</dbReference>
<keyword evidence="1" id="KW-1133">Transmembrane helix</keyword>
<evidence type="ECO:0000313" key="2">
    <source>
        <dbReference type="EMBL" id="VVC76092.1"/>
    </source>
</evidence>
<evidence type="ECO:0000256" key="1">
    <source>
        <dbReference type="SAM" id="Phobius"/>
    </source>
</evidence>
<dbReference type="Proteomes" id="UP000324194">
    <property type="component" value="Chromosome 1"/>
</dbReference>
<name>A0A5E4PI92_9COXI</name>
<keyword evidence="1" id="KW-0812">Transmembrane</keyword>
<keyword evidence="3" id="KW-1185">Reference proteome</keyword>
<feature type="transmembrane region" description="Helical" evidence="1">
    <location>
        <begin position="16"/>
        <end position="38"/>
    </location>
</feature>
<sequence>MRTCSSGCLREKRARGFVLFSILVFLQIFSLLSVYSLLRAAASLKQDDFLLQHERRLQIANRIMRQIEHRVETDQPGCLISRMPAYKLAARPLRWWELNACSGNLDGIRYYYAVEREELDRCAYAGQIADNHLLAVQYYRLTLLMVSAGQEETEPGYCLQSTVAVHANQGVSCSGRLRRIQIGRQMWREI</sequence>
<proteinExistence type="predicted"/>
<gene>
    <name evidence="2" type="ORF">AQUSIP_13970</name>
</gene>
<dbReference type="EMBL" id="LR699119">
    <property type="protein sequence ID" value="VVC76092.1"/>
    <property type="molecule type" value="Genomic_DNA"/>
</dbReference>
<evidence type="ECO:0000313" key="3">
    <source>
        <dbReference type="Proteomes" id="UP000324194"/>
    </source>
</evidence>
<keyword evidence="1" id="KW-0472">Membrane</keyword>
<organism evidence="2 3">
    <name type="scientific">Aquicella siphonis</name>
    <dbReference type="NCBI Taxonomy" id="254247"/>
    <lineage>
        <taxon>Bacteria</taxon>
        <taxon>Pseudomonadati</taxon>
        <taxon>Pseudomonadota</taxon>
        <taxon>Gammaproteobacteria</taxon>
        <taxon>Legionellales</taxon>
        <taxon>Coxiellaceae</taxon>
        <taxon>Aquicella</taxon>
    </lineage>
</organism>
<protein>
    <submittedName>
        <fullName evidence="2">Uncharacterized protein</fullName>
    </submittedName>
</protein>
<dbReference type="KEGG" id="asip:AQUSIP_13970"/>
<dbReference type="AlphaFoldDB" id="A0A5E4PI92"/>